<dbReference type="PROSITE" id="PS50109">
    <property type="entry name" value="HIS_KIN"/>
    <property type="match status" value="1"/>
</dbReference>
<organism evidence="7 8">
    <name type="scientific">Malaciobacter mytili LMG 24559</name>
    <dbReference type="NCBI Taxonomy" id="1032238"/>
    <lineage>
        <taxon>Bacteria</taxon>
        <taxon>Pseudomonadati</taxon>
        <taxon>Campylobacterota</taxon>
        <taxon>Epsilonproteobacteria</taxon>
        <taxon>Campylobacterales</taxon>
        <taxon>Arcobacteraceae</taxon>
        <taxon>Malaciobacter</taxon>
    </lineage>
</organism>
<dbReference type="InterPro" id="IPR005467">
    <property type="entry name" value="His_kinase_dom"/>
</dbReference>
<dbReference type="Gene3D" id="1.10.287.130">
    <property type="match status" value="1"/>
</dbReference>
<feature type="domain" description="Histidine kinase" evidence="4">
    <location>
        <begin position="314"/>
        <end position="535"/>
    </location>
</feature>
<comment type="catalytic activity">
    <reaction evidence="1">
        <text>ATP + protein L-histidine = ADP + protein N-phospho-L-histidine.</text>
        <dbReference type="EC" id="2.7.13.3"/>
    </reaction>
</comment>
<dbReference type="PANTHER" id="PTHR43065">
    <property type="entry name" value="SENSOR HISTIDINE KINASE"/>
    <property type="match status" value="1"/>
</dbReference>
<dbReference type="EC" id="2.7.13.3" evidence="2"/>
<keyword evidence="3" id="KW-0597">Phosphoprotein</keyword>
<dbReference type="InterPro" id="IPR013656">
    <property type="entry name" value="PAS_4"/>
</dbReference>
<dbReference type="Pfam" id="PF02518">
    <property type="entry name" value="HATPase_c"/>
    <property type="match status" value="1"/>
</dbReference>
<feature type="domain" description="PAC" evidence="6">
    <location>
        <begin position="77"/>
        <end position="128"/>
    </location>
</feature>
<dbReference type="InterPro" id="IPR000700">
    <property type="entry name" value="PAS-assoc_C"/>
</dbReference>
<dbReference type="RefSeq" id="WP_114841639.1">
    <property type="nucleotide sequence ID" value="NZ_CP031219.1"/>
</dbReference>
<feature type="domain" description="PAS" evidence="5">
    <location>
        <begin position="11"/>
        <end position="74"/>
    </location>
</feature>
<evidence type="ECO:0000256" key="3">
    <source>
        <dbReference type="ARBA" id="ARBA00022553"/>
    </source>
</evidence>
<dbReference type="Gene3D" id="3.30.565.10">
    <property type="entry name" value="Histidine kinase-like ATPase, C-terminal domain"/>
    <property type="match status" value="1"/>
</dbReference>
<evidence type="ECO:0000256" key="2">
    <source>
        <dbReference type="ARBA" id="ARBA00012438"/>
    </source>
</evidence>
<dbReference type="SUPFAM" id="SSF55874">
    <property type="entry name" value="ATPase domain of HSP90 chaperone/DNA topoisomerase II/histidine kinase"/>
    <property type="match status" value="1"/>
</dbReference>
<dbReference type="GO" id="GO:0000155">
    <property type="term" value="F:phosphorelay sensor kinase activity"/>
    <property type="evidence" value="ECO:0007669"/>
    <property type="project" value="InterPro"/>
</dbReference>
<dbReference type="InterPro" id="IPR000014">
    <property type="entry name" value="PAS"/>
</dbReference>
<evidence type="ECO:0000259" key="6">
    <source>
        <dbReference type="PROSITE" id="PS50113"/>
    </source>
</evidence>
<dbReference type="EMBL" id="NXID01000003">
    <property type="protein sequence ID" value="RXK16851.1"/>
    <property type="molecule type" value="Genomic_DNA"/>
</dbReference>
<evidence type="ECO:0000259" key="5">
    <source>
        <dbReference type="PROSITE" id="PS50112"/>
    </source>
</evidence>
<evidence type="ECO:0000256" key="1">
    <source>
        <dbReference type="ARBA" id="ARBA00000085"/>
    </source>
</evidence>
<comment type="caution">
    <text evidence="7">The sequence shown here is derived from an EMBL/GenBank/DDBJ whole genome shotgun (WGS) entry which is preliminary data.</text>
</comment>
<proteinExistence type="predicted"/>
<dbReference type="AlphaFoldDB" id="A0AAX2AKJ7"/>
<name>A0AAX2AKJ7_9BACT</name>
<dbReference type="Pfam" id="PF13185">
    <property type="entry name" value="GAF_2"/>
    <property type="match status" value="1"/>
</dbReference>
<dbReference type="KEGG" id="amyt:AMYT_1194"/>
<evidence type="ECO:0000313" key="8">
    <source>
        <dbReference type="Proteomes" id="UP000290092"/>
    </source>
</evidence>
<reference evidence="7 8" key="1">
    <citation type="submission" date="2017-09" db="EMBL/GenBank/DDBJ databases">
        <title>Genomics of the genus Arcobacter.</title>
        <authorList>
            <person name="Perez-Cataluna A."/>
            <person name="Figueras M.J."/>
            <person name="Salas-Masso N."/>
        </authorList>
    </citation>
    <scope>NUCLEOTIDE SEQUENCE [LARGE SCALE GENOMIC DNA]</scope>
    <source>
        <strain evidence="7 8">CECT 7386</strain>
    </source>
</reference>
<dbReference type="InterPro" id="IPR003018">
    <property type="entry name" value="GAF"/>
</dbReference>
<gene>
    <name evidence="7" type="ORF">CP985_01450</name>
</gene>
<protein>
    <recommendedName>
        <fullName evidence="2">histidine kinase</fullName>
        <ecNumber evidence="2">2.7.13.3</ecNumber>
    </recommendedName>
</protein>
<evidence type="ECO:0000313" key="7">
    <source>
        <dbReference type="EMBL" id="RXK16851.1"/>
    </source>
</evidence>
<dbReference type="SUPFAM" id="SSF47384">
    <property type="entry name" value="Homodimeric domain of signal transducing histidine kinase"/>
    <property type="match status" value="1"/>
</dbReference>
<dbReference type="InterPro" id="IPR036890">
    <property type="entry name" value="HATPase_C_sf"/>
</dbReference>
<dbReference type="InterPro" id="IPR004358">
    <property type="entry name" value="Sig_transdc_His_kin-like_C"/>
</dbReference>
<dbReference type="Pfam" id="PF00512">
    <property type="entry name" value="HisKA"/>
    <property type="match status" value="1"/>
</dbReference>
<dbReference type="PANTHER" id="PTHR43065:SF42">
    <property type="entry name" value="TWO-COMPONENT SENSOR PPRA"/>
    <property type="match status" value="1"/>
</dbReference>
<sequence length="535" mass="62215">MKQKDIKPEDIINLIDDLIFLKDLDGIYQNCNKAYLEYFNKNMNEIVGKNDFEIFNKKTAMNFIQSDTELLKNKITKTYDERIYNKEETIYLETIKTIIYDKKNNPIGILGISRDITIRKQYEILYQENQTIFEMIIKKEPLEEILNTIINFVEEKCPNVMCSILFLNKDKKRIEKAIAPSLPNSYIKNIKGIKIAAGVAASGTAAFLKKRVIIKNINTHPYWQAYKYITNEVGIKACCSQPIFSSIDEILGTFTFYYKESKRPSSYELRLIDSFSHLCSIAMQKDIDEKEFKEKNLLLIHQSKMASLGEMLENIAHQWRQPLSLISTCASAVKIQREVGVLNEDLVDEALDNILNSTKYLTKTIDDFRSFFLKNRSKKDFFIKKTIEKVLNLTSAKFKNKEINFIKDIEDLPIFGFENELLQVLINILNNAEDALILNDIKNKLIFINVYKKNNDCIIEIKDNANGIPQHIIEKVFEPYFTTKHKSQGTGIGLYMSQEIISKHMYGKIEVKNTNFFFENEQYYGALFKITLPLK</sequence>
<keyword evidence="8" id="KW-1185">Reference proteome</keyword>
<dbReference type="SUPFAM" id="SSF55781">
    <property type="entry name" value="GAF domain-like"/>
    <property type="match status" value="1"/>
</dbReference>
<dbReference type="InterPro" id="IPR003661">
    <property type="entry name" value="HisK_dim/P_dom"/>
</dbReference>
<dbReference type="Proteomes" id="UP000290092">
    <property type="component" value="Unassembled WGS sequence"/>
</dbReference>
<dbReference type="SUPFAM" id="SSF55785">
    <property type="entry name" value="PYP-like sensor domain (PAS domain)"/>
    <property type="match status" value="1"/>
</dbReference>
<dbReference type="Pfam" id="PF08448">
    <property type="entry name" value="PAS_4"/>
    <property type="match status" value="1"/>
</dbReference>
<dbReference type="PRINTS" id="PR00344">
    <property type="entry name" value="BCTRLSENSOR"/>
</dbReference>
<dbReference type="CDD" id="cd00082">
    <property type="entry name" value="HisKA"/>
    <property type="match status" value="1"/>
</dbReference>
<dbReference type="PROSITE" id="PS50112">
    <property type="entry name" value="PAS"/>
    <property type="match status" value="1"/>
</dbReference>
<dbReference type="InterPro" id="IPR003594">
    <property type="entry name" value="HATPase_dom"/>
</dbReference>
<dbReference type="InterPro" id="IPR036097">
    <property type="entry name" value="HisK_dim/P_sf"/>
</dbReference>
<accession>A0AAX2AKJ7</accession>
<dbReference type="PROSITE" id="PS50113">
    <property type="entry name" value="PAC"/>
    <property type="match status" value="1"/>
</dbReference>
<dbReference type="NCBIfam" id="TIGR00229">
    <property type="entry name" value="sensory_box"/>
    <property type="match status" value="1"/>
</dbReference>
<dbReference type="Gene3D" id="3.30.450.40">
    <property type="match status" value="1"/>
</dbReference>
<dbReference type="CDD" id="cd00130">
    <property type="entry name" value="PAS"/>
    <property type="match status" value="1"/>
</dbReference>
<evidence type="ECO:0000259" key="4">
    <source>
        <dbReference type="PROSITE" id="PS50109"/>
    </source>
</evidence>
<dbReference type="Gene3D" id="3.30.450.20">
    <property type="entry name" value="PAS domain"/>
    <property type="match status" value="1"/>
</dbReference>
<dbReference type="InterPro" id="IPR029016">
    <property type="entry name" value="GAF-like_dom_sf"/>
</dbReference>
<dbReference type="SMART" id="SM00387">
    <property type="entry name" value="HATPase_c"/>
    <property type="match status" value="1"/>
</dbReference>
<dbReference type="InterPro" id="IPR035965">
    <property type="entry name" value="PAS-like_dom_sf"/>
</dbReference>